<sequence>MHSPVEPRFIATANSKEGIGLWDVRKPKTCLIQYNGGVMSSQSAMSVRFNCRGTQLLSLRRRMPPILYNVTSPHPIAEFDHAGYYNSCTMKSCSFAGDEDQFILSGSDDFKLYMWKIPEELFNQELSSPEIKWIDKAQLVLRGHRSIVNQVRFNYSNSIIASSGVEKIIKLWSVFPLPFGTGGIGDIFGHKDHRKVYSHEDYINLVLESGQFMSHDYSHQSVQEDPRMMAFFDSLVQRDIEGWTSDSTEESGSDTHSGVFGYFCATGRVSSNTDDSSIDSLSDADEAINFINPFTASYISCLNSRIEANANGPTKENEDADEASTSSPKIESGARRICNDIDKITQLINEKKKDQLRKVARITLRTAKKRLKKVQKHCAKLQTNAANESANAVVKPSTSKHNSLQNENSIQSQLDNIQTVLDALSKKVGVDASSFENTKNRRNSQKLRRRLRYLTDQSDFILNEVLPERDSDSDSDSSGLLNSDDFLDVVTSGVERMRRMLPNADTDDSDSSSDASESLENVDHLQVSSCSDDELASSDRGESERSRSRSRQESHTNVVPIAVSAEEEQEVNVCSNEETKESEGGNNRCNNCDSQLVVQLPYLHNQCHSHSSTNCNDCECERNEASVSFNKVNHLKRCYRKRKLEDTNDDNGKNKKN</sequence>
<dbReference type="PROSITE" id="PS50082">
    <property type="entry name" value="WD_REPEATS_2"/>
    <property type="match status" value="1"/>
</dbReference>
<dbReference type="InterPro" id="IPR045151">
    <property type="entry name" value="DCAF8"/>
</dbReference>
<dbReference type="AlphaFoldDB" id="A0A443S506"/>
<name>A0A443S506_9ACAR</name>
<dbReference type="PANTHER" id="PTHR15574:SF43">
    <property type="entry name" value="DDB1- AND CUL4-ASSOCIATED FACTOR 5"/>
    <property type="match status" value="1"/>
</dbReference>
<accession>A0A443S506</accession>
<feature type="compositionally biased region" description="Basic and acidic residues" evidence="5">
    <location>
        <begin position="537"/>
        <end position="554"/>
    </location>
</feature>
<proteinExistence type="predicted"/>
<evidence type="ECO:0000256" key="5">
    <source>
        <dbReference type="SAM" id="MobiDB-lite"/>
    </source>
</evidence>
<evidence type="ECO:0000256" key="3">
    <source>
        <dbReference type="PROSITE-ProRule" id="PRU00221"/>
    </source>
</evidence>
<dbReference type="EMBL" id="NCKV01008334">
    <property type="protein sequence ID" value="RWS22612.1"/>
    <property type="molecule type" value="Genomic_DNA"/>
</dbReference>
<feature type="repeat" description="WD" evidence="3">
    <location>
        <begin position="141"/>
        <end position="174"/>
    </location>
</feature>
<dbReference type="PROSITE" id="PS50294">
    <property type="entry name" value="WD_REPEATS_REGION"/>
    <property type="match status" value="1"/>
</dbReference>
<evidence type="ECO:0000313" key="6">
    <source>
        <dbReference type="EMBL" id="RWS22612.1"/>
    </source>
</evidence>
<reference evidence="6 7" key="1">
    <citation type="journal article" date="2018" name="Gigascience">
        <title>Genomes of trombidid mites reveal novel predicted allergens and laterally-transferred genes associated with secondary metabolism.</title>
        <authorList>
            <person name="Dong X."/>
            <person name="Chaisiri K."/>
            <person name="Xia D."/>
            <person name="Armstrong S.D."/>
            <person name="Fang Y."/>
            <person name="Donnelly M.J."/>
            <person name="Kadowaki T."/>
            <person name="McGarry J.W."/>
            <person name="Darby A.C."/>
            <person name="Makepeace B.L."/>
        </authorList>
    </citation>
    <scope>NUCLEOTIDE SEQUENCE [LARGE SCALE GENOMIC DNA]</scope>
    <source>
        <strain evidence="6">UoL-UT</strain>
    </source>
</reference>
<dbReference type="PANTHER" id="PTHR15574">
    <property type="entry name" value="WD REPEAT DOMAIN-CONTAINING FAMILY"/>
    <property type="match status" value="1"/>
</dbReference>
<dbReference type="PROSITE" id="PS00018">
    <property type="entry name" value="EF_HAND_1"/>
    <property type="match status" value="1"/>
</dbReference>
<dbReference type="InterPro" id="IPR001680">
    <property type="entry name" value="WD40_rpt"/>
</dbReference>
<feature type="region of interest" description="Disordered" evidence="5">
    <location>
        <begin position="465"/>
        <end position="484"/>
    </location>
</feature>
<evidence type="ECO:0000256" key="1">
    <source>
        <dbReference type="ARBA" id="ARBA00022574"/>
    </source>
</evidence>
<gene>
    <name evidence="6" type="ORF">B4U80_08494</name>
</gene>
<dbReference type="InterPro" id="IPR036322">
    <property type="entry name" value="WD40_repeat_dom_sf"/>
</dbReference>
<feature type="coiled-coil region" evidence="4">
    <location>
        <begin position="364"/>
        <end position="391"/>
    </location>
</feature>
<dbReference type="GO" id="GO:0045717">
    <property type="term" value="P:negative regulation of fatty acid biosynthetic process"/>
    <property type="evidence" value="ECO:0007669"/>
    <property type="project" value="TreeGrafter"/>
</dbReference>
<dbReference type="InterPro" id="IPR015943">
    <property type="entry name" value="WD40/YVTN_repeat-like_dom_sf"/>
</dbReference>
<keyword evidence="7" id="KW-1185">Reference proteome</keyword>
<dbReference type="GO" id="GO:0005737">
    <property type="term" value="C:cytoplasm"/>
    <property type="evidence" value="ECO:0007669"/>
    <property type="project" value="TreeGrafter"/>
</dbReference>
<feature type="region of interest" description="Disordered" evidence="5">
    <location>
        <begin position="500"/>
        <end position="571"/>
    </location>
</feature>
<dbReference type="GO" id="GO:0080008">
    <property type="term" value="C:Cul4-RING E3 ubiquitin ligase complex"/>
    <property type="evidence" value="ECO:0007669"/>
    <property type="project" value="TreeGrafter"/>
</dbReference>
<evidence type="ECO:0000256" key="2">
    <source>
        <dbReference type="ARBA" id="ARBA00022737"/>
    </source>
</evidence>
<dbReference type="InterPro" id="IPR018247">
    <property type="entry name" value="EF_Hand_1_Ca_BS"/>
</dbReference>
<evidence type="ECO:0000313" key="7">
    <source>
        <dbReference type="Proteomes" id="UP000288716"/>
    </source>
</evidence>
<feature type="region of interest" description="Disordered" evidence="5">
    <location>
        <begin position="310"/>
        <end position="332"/>
    </location>
</feature>
<dbReference type="VEuPathDB" id="VectorBase:LDEU009428"/>
<evidence type="ECO:0000256" key="4">
    <source>
        <dbReference type="SAM" id="Coils"/>
    </source>
</evidence>
<protein>
    <submittedName>
        <fullName evidence="6">DDB1-and CUL4-associated factor 5-like protein</fullName>
    </submittedName>
</protein>
<keyword evidence="4" id="KW-0175">Coiled coil</keyword>
<dbReference type="STRING" id="299467.A0A443S506"/>
<dbReference type="SMART" id="SM00320">
    <property type="entry name" value="WD40"/>
    <property type="match status" value="2"/>
</dbReference>
<dbReference type="SUPFAM" id="SSF50978">
    <property type="entry name" value="WD40 repeat-like"/>
    <property type="match status" value="1"/>
</dbReference>
<dbReference type="OrthoDB" id="5573735at2759"/>
<comment type="caution">
    <text evidence="6">The sequence shown here is derived from an EMBL/GenBank/DDBJ whole genome shotgun (WGS) entry which is preliminary data.</text>
</comment>
<keyword evidence="2" id="KW-0677">Repeat</keyword>
<organism evidence="6 7">
    <name type="scientific">Leptotrombidium deliense</name>
    <dbReference type="NCBI Taxonomy" id="299467"/>
    <lineage>
        <taxon>Eukaryota</taxon>
        <taxon>Metazoa</taxon>
        <taxon>Ecdysozoa</taxon>
        <taxon>Arthropoda</taxon>
        <taxon>Chelicerata</taxon>
        <taxon>Arachnida</taxon>
        <taxon>Acari</taxon>
        <taxon>Acariformes</taxon>
        <taxon>Trombidiformes</taxon>
        <taxon>Prostigmata</taxon>
        <taxon>Anystina</taxon>
        <taxon>Parasitengona</taxon>
        <taxon>Trombiculoidea</taxon>
        <taxon>Trombiculidae</taxon>
        <taxon>Leptotrombidium</taxon>
    </lineage>
</organism>
<keyword evidence="1 3" id="KW-0853">WD repeat</keyword>
<dbReference type="Pfam" id="PF00400">
    <property type="entry name" value="WD40"/>
    <property type="match status" value="1"/>
</dbReference>
<dbReference type="Gene3D" id="2.130.10.10">
    <property type="entry name" value="YVTN repeat-like/Quinoprotein amine dehydrogenase"/>
    <property type="match status" value="1"/>
</dbReference>
<dbReference type="Proteomes" id="UP000288716">
    <property type="component" value="Unassembled WGS sequence"/>
</dbReference>